<dbReference type="NCBIfam" id="TIGR00281">
    <property type="entry name" value="SMC-Scp complex subunit ScpB"/>
    <property type="match status" value="1"/>
</dbReference>
<protein>
    <submittedName>
        <fullName evidence="6">Segregation and condensation protein B</fullName>
    </submittedName>
</protein>
<organism evidence="6 7">
    <name type="scientific">Hydromonas duriensis</name>
    <dbReference type="NCBI Taxonomy" id="1527608"/>
    <lineage>
        <taxon>Bacteria</taxon>
        <taxon>Pseudomonadati</taxon>
        <taxon>Pseudomonadota</taxon>
        <taxon>Betaproteobacteria</taxon>
        <taxon>Burkholderiales</taxon>
        <taxon>Burkholderiaceae</taxon>
        <taxon>Hydromonas</taxon>
    </lineage>
</organism>
<comment type="caution">
    <text evidence="6">The sequence shown here is derived from an EMBL/GenBank/DDBJ whole genome shotgun (WGS) entry which is preliminary data.</text>
</comment>
<keyword evidence="3" id="KW-0159">Chromosome partition</keyword>
<name>A0A4R6Y6X3_9BURK</name>
<keyword evidence="7" id="KW-1185">Reference proteome</keyword>
<evidence type="ECO:0000256" key="1">
    <source>
        <dbReference type="ARBA" id="ARBA00022490"/>
    </source>
</evidence>
<dbReference type="SUPFAM" id="SSF46785">
    <property type="entry name" value="Winged helix' DNA-binding domain"/>
    <property type="match status" value="2"/>
</dbReference>
<dbReference type="EMBL" id="SNZE01000027">
    <property type="protein sequence ID" value="TDR29048.1"/>
    <property type="molecule type" value="Genomic_DNA"/>
</dbReference>
<feature type="region of interest" description="Disordered" evidence="5">
    <location>
        <begin position="214"/>
        <end position="250"/>
    </location>
</feature>
<evidence type="ECO:0000256" key="2">
    <source>
        <dbReference type="ARBA" id="ARBA00022618"/>
    </source>
</evidence>
<dbReference type="PANTHER" id="PTHR34298:SF2">
    <property type="entry name" value="SEGREGATION AND CONDENSATION PROTEIN B"/>
    <property type="match status" value="1"/>
</dbReference>
<dbReference type="OrthoDB" id="9806226at2"/>
<evidence type="ECO:0000313" key="7">
    <source>
        <dbReference type="Proteomes" id="UP000294480"/>
    </source>
</evidence>
<dbReference type="InterPro" id="IPR036388">
    <property type="entry name" value="WH-like_DNA-bd_sf"/>
</dbReference>
<dbReference type="AlphaFoldDB" id="A0A4R6Y6X3"/>
<dbReference type="GO" id="GO:0051304">
    <property type="term" value="P:chromosome separation"/>
    <property type="evidence" value="ECO:0007669"/>
    <property type="project" value="InterPro"/>
</dbReference>
<dbReference type="Proteomes" id="UP000294480">
    <property type="component" value="Unassembled WGS sequence"/>
</dbReference>
<dbReference type="RefSeq" id="WP_133621372.1">
    <property type="nucleotide sequence ID" value="NZ_SNZE01000027.1"/>
</dbReference>
<reference evidence="6 7" key="1">
    <citation type="submission" date="2019-03" db="EMBL/GenBank/DDBJ databases">
        <title>Genomic Encyclopedia of Type Strains, Phase IV (KMG-IV): sequencing the most valuable type-strain genomes for metagenomic binning, comparative biology and taxonomic classification.</title>
        <authorList>
            <person name="Goeker M."/>
        </authorList>
    </citation>
    <scope>NUCLEOTIDE SEQUENCE [LARGE SCALE GENOMIC DNA]</scope>
    <source>
        <strain evidence="6 7">DSM 102852</strain>
    </source>
</reference>
<dbReference type="Pfam" id="PF04079">
    <property type="entry name" value="SMC_ScpB"/>
    <property type="match status" value="1"/>
</dbReference>
<dbReference type="InterPro" id="IPR036390">
    <property type="entry name" value="WH_DNA-bd_sf"/>
</dbReference>
<dbReference type="GO" id="GO:0051301">
    <property type="term" value="P:cell division"/>
    <property type="evidence" value="ECO:0007669"/>
    <property type="project" value="UniProtKB-KW"/>
</dbReference>
<dbReference type="PANTHER" id="PTHR34298">
    <property type="entry name" value="SEGREGATION AND CONDENSATION PROTEIN B"/>
    <property type="match status" value="1"/>
</dbReference>
<evidence type="ECO:0000256" key="5">
    <source>
        <dbReference type="SAM" id="MobiDB-lite"/>
    </source>
</evidence>
<accession>A0A4R6Y6X3</accession>
<evidence type="ECO:0000256" key="4">
    <source>
        <dbReference type="ARBA" id="ARBA00023306"/>
    </source>
</evidence>
<keyword evidence="4" id="KW-0131">Cell cycle</keyword>
<keyword evidence="2" id="KW-0132">Cell division</keyword>
<evidence type="ECO:0000313" key="6">
    <source>
        <dbReference type="EMBL" id="TDR29048.1"/>
    </source>
</evidence>
<evidence type="ECO:0000256" key="3">
    <source>
        <dbReference type="ARBA" id="ARBA00022829"/>
    </source>
</evidence>
<sequence length="250" mass="27769">MILSELKRIIEALILCHDAPMSLAQIRQSLDSDLSNEQLRALLDEIALEWQTRAVHLVQVATGWCFQSAPDLIPYLDRMRAEKPASYSRAVLETLAIIAYKQPVTRGDIEDIRGVTVSSEIIKKLEDRGWVDVVGHREVPGRPALLATTKQFLDDLGLQHVRDLPPLLAEHETEVESQLSLDGIKPLTERAQVGVLTTEEAQADSGQLTLVQQEQMHTESATSDLAKDIDNENYLEASPSNSEAENSTPE</sequence>
<dbReference type="Gene3D" id="1.10.10.10">
    <property type="entry name" value="Winged helix-like DNA-binding domain superfamily/Winged helix DNA-binding domain"/>
    <property type="match status" value="2"/>
</dbReference>
<gene>
    <name evidence="6" type="ORF">DFR44_1277</name>
</gene>
<keyword evidence="1" id="KW-0963">Cytoplasm</keyword>
<proteinExistence type="predicted"/>
<feature type="compositionally biased region" description="Low complexity" evidence="5">
    <location>
        <begin position="236"/>
        <end position="250"/>
    </location>
</feature>
<dbReference type="InterPro" id="IPR005234">
    <property type="entry name" value="ScpB_csome_segregation"/>
</dbReference>
<feature type="compositionally biased region" description="Polar residues" evidence="5">
    <location>
        <begin position="214"/>
        <end position="223"/>
    </location>
</feature>